<dbReference type="EMBL" id="JACAZI010000036">
    <property type="protein sequence ID" value="KAF7328372.1"/>
    <property type="molecule type" value="Genomic_DNA"/>
</dbReference>
<evidence type="ECO:0000313" key="2">
    <source>
        <dbReference type="Proteomes" id="UP000620124"/>
    </source>
</evidence>
<sequence>MILRRISNVLHFENRDCGQLEPQAFALSLLVVLHPAAQASRNIICYRGSVWMLALYFLIIEGRFLTRVSLVCHRKTRINARAVAPWATTACDAILDGPGTIIVLRPGRDREPQAPTHALWQDDMHHDVACNRTISSELMQPPIASLAIPDRPRRQRRADIRRQVLHRREWEREQWCEECT</sequence>
<keyword evidence="2" id="KW-1185">Reference proteome</keyword>
<dbReference type="AlphaFoldDB" id="A0A8H6U3Y3"/>
<evidence type="ECO:0000313" key="1">
    <source>
        <dbReference type="EMBL" id="KAF7328372.1"/>
    </source>
</evidence>
<reference evidence="1" key="1">
    <citation type="submission" date="2020-05" db="EMBL/GenBank/DDBJ databases">
        <title>Mycena genomes resolve the evolution of fungal bioluminescence.</title>
        <authorList>
            <person name="Tsai I.J."/>
        </authorList>
    </citation>
    <scope>NUCLEOTIDE SEQUENCE</scope>
    <source>
        <strain evidence="1">CCC161011</strain>
    </source>
</reference>
<organism evidence="1 2">
    <name type="scientific">Mycena venus</name>
    <dbReference type="NCBI Taxonomy" id="2733690"/>
    <lineage>
        <taxon>Eukaryota</taxon>
        <taxon>Fungi</taxon>
        <taxon>Dikarya</taxon>
        <taxon>Basidiomycota</taxon>
        <taxon>Agaricomycotina</taxon>
        <taxon>Agaricomycetes</taxon>
        <taxon>Agaricomycetidae</taxon>
        <taxon>Agaricales</taxon>
        <taxon>Marasmiineae</taxon>
        <taxon>Mycenaceae</taxon>
        <taxon>Mycena</taxon>
    </lineage>
</organism>
<dbReference type="Proteomes" id="UP000620124">
    <property type="component" value="Unassembled WGS sequence"/>
</dbReference>
<comment type="caution">
    <text evidence="1">The sequence shown here is derived from an EMBL/GenBank/DDBJ whole genome shotgun (WGS) entry which is preliminary data.</text>
</comment>
<proteinExistence type="predicted"/>
<name>A0A8H6U3Y3_9AGAR</name>
<gene>
    <name evidence="1" type="ORF">MVEN_02552800</name>
</gene>
<accession>A0A8H6U3Y3</accession>
<protein>
    <submittedName>
        <fullName evidence="1">Uncharacterized protein</fullName>
    </submittedName>
</protein>